<dbReference type="Proteomes" id="UP000283090">
    <property type="component" value="Unassembled WGS sequence"/>
</dbReference>
<proteinExistence type="predicted"/>
<organism evidence="1 2">
    <name type="scientific">Arthrobotrys flagrans</name>
    <name type="common">Nematode-trapping fungus</name>
    <name type="synonym">Trichothecium flagrans</name>
    <dbReference type="NCBI Taxonomy" id="97331"/>
    <lineage>
        <taxon>Eukaryota</taxon>
        <taxon>Fungi</taxon>
        <taxon>Dikarya</taxon>
        <taxon>Ascomycota</taxon>
        <taxon>Pezizomycotina</taxon>
        <taxon>Orbiliomycetes</taxon>
        <taxon>Orbiliales</taxon>
        <taxon>Orbiliaceae</taxon>
        <taxon>Arthrobotrys</taxon>
    </lineage>
</organism>
<keyword evidence="2" id="KW-1185">Reference proteome</keyword>
<name>A0A437ACC8_ARTFL</name>
<protein>
    <submittedName>
        <fullName evidence="1">Uncharacterized protein</fullName>
    </submittedName>
</protein>
<dbReference type="OrthoDB" id="5340104at2759"/>
<sequence length="156" mass="17668">MELKDLLRHFVKTFPAPGVYTYEFISVNIIGWLSAAVDDETAYNNITTSRSRLLLSLEALVRKDIPIYLWRVLVYFEVAFAWTGGMFGGTPKGWLLDCAKRIIQACEMIGKSHNMRVLEAVKNNDTMAAGDSSKVPTNINMKILNARESERSIHRI</sequence>
<evidence type="ECO:0000313" key="2">
    <source>
        <dbReference type="Proteomes" id="UP000283090"/>
    </source>
</evidence>
<dbReference type="VEuPathDB" id="FungiDB:DFL_003089"/>
<dbReference type="AlphaFoldDB" id="A0A437ACC8"/>
<dbReference type="EMBL" id="SAEB01000003">
    <property type="protein sequence ID" value="RVD88925.1"/>
    <property type="molecule type" value="Genomic_DNA"/>
</dbReference>
<gene>
    <name evidence="1" type="ORF">DFL_003089</name>
</gene>
<dbReference type="GeneID" id="93585400"/>
<accession>A0A437ACC8</accession>
<comment type="caution">
    <text evidence="1">The sequence shown here is derived from an EMBL/GenBank/DDBJ whole genome shotgun (WGS) entry which is preliminary data.</text>
</comment>
<reference evidence="1 2" key="1">
    <citation type="submission" date="2019-01" db="EMBL/GenBank/DDBJ databases">
        <title>Intercellular communication is required for trap formation in the nematode-trapping fungus Duddingtonia flagrans.</title>
        <authorList>
            <person name="Youssar L."/>
            <person name="Wernet V."/>
            <person name="Hensel N."/>
            <person name="Hildebrandt H.-G."/>
            <person name="Fischer R."/>
        </authorList>
    </citation>
    <scope>NUCLEOTIDE SEQUENCE [LARGE SCALE GENOMIC DNA]</scope>
    <source>
        <strain evidence="1 2">CBS H-5679</strain>
    </source>
</reference>
<evidence type="ECO:0000313" key="1">
    <source>
        <dbReference type="EMBL" id="RVD88925.1"/>
    </source>
</evidence>
<dbReference type="RefSeq" id="XP_067494469.1">
    <property type="nucleotide sequence ID" value="XM_067631976.1"/>
</dbReference>